<name>A0A512N5V7_9HYPH</name>
<dbReference type="InterPro" id="IPR011009">
    <property type="entry name" value="Kinase-like_dom_sf"/>
</dbReference>
<dbReference type="InterPro" id="IPR002575">
    <property type="entry name" value="Aminoglycoside_PTrfase"/>
</dbReference>
<feature type="domain" description="Aminoglycoside phosphotransferase" evidence="1">
    <location>
        <begin position="46"/>
        <end position="202"/>
    </location>
</feature>
<dbReference type="GO" id="GO:0006646">
    <property type="term" value="P:phosphatidylethanolamine biosynthetic process"/>
    <property type="evidence" value="ECO:0007669"/>
    <property type="project" value="TreeGrafter"/>
</dbReference>
<dbReference type="Proteomes" id="UP000321058">
    <property type="component" value="Unassembled WGS sequence"/>
</dbReference>
<gene>
    <name evidence="2" type="ORF">RSO01_15260</name>
</gene>
<comment type="caution">
    <text evidence="2">The sequence shown here is derived from an EMBL/GenBank/DDBJ whole genome shotgun (WGS) entry which is preliminary data.</text>
</comment>
<protein>
    <submittedName>
        <fullName evidence="2">Choline kinase</fullName>
    </submittedName>
</protein>
<dbReference type="RefSeq" id="WP_246158178.1">
    <property type="nucleotide sequence ID" value="NZ_BKAJ01000030.1"/>
</dbReference>
<reference evidence="2 3" key="1">
    <citation type="submission" date="2019-07" db="EMBL/GenBank/DDBJ databases">
        <title>Whole genome shotgun sequence of Reyranella soli NBRC 108950.</title>
        <authorList>
            <person name="Hosoyama A."/>
            <person name="Uohara A."/>
            <person name="Ohji S."/>
            <person name="Ichikawa N."/>
        </authorList>
    </citation>
    <scope>NUCLEOTIDE SEQUENCE [LARGE SCALE GENOMIC DNA]</scope>
    <source>
        <strain evidence="2 3">NBRC 108950</strain>
    </source>
</reference>
<keyword evidence="2" id="KW-0418">Kinase</keyword>
<dbReference type="CDD" id="cd05151">
    <property type="entry name" value="ChoK-like"/>
    <property type="match status" value="1"/>
</dbReference>
<accession>A0A512N5V7</accession>
<dbReference type="PANTHER" id="PTHR22603">
    <property type="entry name" value="CHOLINE/ETHANOALAMINE KINASE"/>
    <property type="match status" value="1"/>
</dbReference>
<evidence type="ECO:0000313" key="2">
    <source>
        <dbReference type="EMBL" id="GEP54360.1"/>
    </source>
</evidence>
<sequence length="256" mass="28448">MKGGLTNISFIVTHRGEKFVARCGEDIPVHHVFRDRERAASIAAFEAGLSPEIIHAETGITVLRFIDGRTFAEADLRANVGRLAALLKDCHTKVGRHVRGPANIFWVFHVIRDYVRLIDADQRYLAVADRLEQMQVPLPIVFGHHDLLPGNLMDDGKRLWLIDWEYGAFGTAMFDLANLSANGSYEPADDDALLTAYFAGKADDALRRSFAAMKAASALREALWAMVSDVHLKTPGVDYKAHAGDYLARFEKLMPA</sequence>
<dbReference type="SUPFAM" id="SSF56112">
    <property type="entry name" value="Protein kinase-like (PK-like)"/>
    <property type="match status" value="1"/>
</dbReference>
<keyword evidence="2" id="KW-0808">Transferase</keyword>
<evidence type="ECO:0000259" key="1">
    <source>
        <dbReference type="Pfam" id="PF01636"/>
    </source>
</evidence>
<dbReference type="AlphaFoldDB" id="A0A512N5V7"/>
<dbReference type="Gene3D" id="3.90.1200.10">
    <property type="match status" value="1"/>
</dbReference>
<dbReference type="Gene3D" id="3.30.200.20">
    <property type="entry name" value="Phosphorylase Kinase, domain 1"/>
    <property type="match status" value="1"/>
</dbReference>
<organism evidence="2 3">
    <name type="scientific">Reyranella soli</name>
    <dbReference type="NCBI Taxonomy" id="1230389"/>
    <lineage>
        <taxon>Bacteria</taxon>
        <taxon>Pseudomonadati</taxon>
        <taxon>Pseudomonadota</taxon>
        <taxon>Alphaproteobacteria</taxon>
        <taxon>Hyphomicrobiales</taxon>
        <taxon>Reyranellaceae</taxon>
        <taxon>Reyranella</taxon>
    </lineage>
</organism>
<dbReference type="EMBL" id="BKAJ01000030">
    <property type="protein sequence ID" value="GEP54360.1"/>
    <property type="molecule type" value="Genomic_DNA"/>
</dbReference>
<proteinExistence type="predicted"/>
<evidence type="ECO:0000313" key="3">
    <source>
        <dbReference type="Proteomes" id="UP000321058"/>
    </source>
</evidence>
<dbReference type="PANTHER" id="PTHR22603:SF66">
    <property type="entry name" value="ETHANOLAMINE KINASE"/>
    <property type="match status" value="1"/>
</dbReference>
<dbReference type="GO" id="GO:0005737">
    <property type="term" value="C:cytoplasm"/>
    <property type="evidence" value="ECO:0007669"/>
    <property type="project" value="TreeGrafter"/>
</dbReference>
<dbReference type="GO" id="GO:0004305">
    <property type="term" value="F:ethanolamine kinase activity"/>
    <property type="evidence" value="ECO:0007669"/>
    <property type="project" value="TreeGrafter"/>
</dbReference>
<keyword evidence="3" id="KW-1185">Reference proteome</keyword>
<dbReference type="Pfam" id="PF01636">
    <property type="entry name" value="APH"/>
    <property type="match status" value="1"/>
</dbReference>